<reference evidence="1 2" key="1">
    <citation type="journal article" date="2009" name="Nature">
        <title>The Sorghum bicolor genome and the diversification of grasses.</title>
        <authorList>
            <person name="Paterson A.H."/>
            <person name="Bowers J.E."/>
            <person name="Bruggmann R."/>
            <person name="Dubchak I."/>
            <person name="Grimwood J."/>
            <person name="Gundlach H."/>
            <person name="Haberer G."/>
            <person name="Hellsten U."/>
            <person name="Mitros T."/>
            <person name="Poliakov A."/>
            <person name="Schmutz J."/>
            <person name="Spannagl M."/>
            <person name="Tang H."/>
            <person name="Wang X."/>
            <person name="Wicker T."/>
            <person name="Bharti A.K."/>
            <person name="Chapman J."/>
            <person name="Feltus F.A."/>
            <person name="Gowik U."/>
            <person name="Grigoriev I.V."/>
            <person name="Lyons E."/>
            <person name="Maher C.A."/>
            <person name="Martis M."/>
            <person name="Narechania A."/>
            <person name="Otillar R.P."/>
            <person name="Penning B.W."/>
            <person name="Salamov A.A."/>
            <person name="Wang Y."/>
            <person name="Zhang L."/>
            <person name="Carpita N.C."/>
            <person name="Freeling M."/>
            <person name="Gingle A.R."/>
            <person name="Hash C.T."/>
            <person name="Keller B."/>
            <person name="Klein P."/>
            <person name="Kresovich S."/>
            <person name="McCann M.C."/>
            <person name="Ming R."/>
            <person name="Peterson D.G."/>
            <person name="Mehboob-ur-Rahman"/>
            <person name="Ware D."/>
            <person name="Westhoff P."/>
            <person name="Mayer K.F."/>
            <person name="Messing J."/>
            <person name="Rokhsar D.S."/>
        </authorList>
    </citation>
    <scope>NUCLEOTIDE SEQUENCE [LARGE SCALE GENOMIC DNA]</scope>
    <source>
        <strain evidence="2">cv. BTx623</strain>
    </source>
</reference>
<accession>A0A1B6QAU5</accession>
<dbReference type="Gramene" id="KXG35049">
    <property type="protein sequence ID" value="KXG35049"/>
    <property type="gene ID" value="SORBI_3002G125600"/>
</dbReference>
<reference evidence="2" key="2">
    <citation type="journal article" date="2018" name="Plant J.">
        <title>The Sorghum bicolor reference genome: improved assembly, gene annotations, a transcriptome atlas, and signatures of genome organization.</title>
        <authorList>
            <person name="McCormick R.F."/>
            <person name="Truong S.K."/>
            <person name="Sreedasyam A."/>
            <person name="Jenkins J."/>
            <person name="Shu S."/>
            <person name="Sims D."/>
            <person name="Kennedy M."/>
            <person name="Amirebrahimi M."/>
            <person name="Weers B.D."/>
            <person name="McKinley B."/>
            <person name="Mattison A."/>
            <person name="Morishige D.T."/>
            <person name="Grimwood J."/>
            <person name="Schmutz J."/>
            <person name="Mullet J.E."/>
        </authorList>
    </citation>
    <scope>NUCLEOTIDE SEQUENCE [LARGE SCALE GENOMIC DNA]</scope>
    <source>
        <strain evidence="2">cv. BTx623</strain>
    </source>
</reference>
<proteinExistence type="predicted"/>
<name>A0A1B6QAU5_SORBI</name>
<dbReference type="InParanoid" id="A0A1B6QAU5"/>
<dbReference type="AlphaFoldDB" id="A0A1B6QAU5"/>
<keyword evidence="2" id="KW-1185">Reference proteome</keyword>
<gene>
    <name evidence="1" type="ORF">SORBI_3002G125600</name>
</gene>
<organism evidence="1 2">
    <name type="scientific">Sorghum bicolor</name>
    <name type="common">Sorghum</name>
    <name type="synonym">Sorghum vulgare</name>
    <dbReference type="NCBI Taxonomy" id="4558"/>
    <lineage>
        <taxon>Eukaryota</taxon>
        <taxon>Viridiplantae</taxon>
        <taxon>Streptophyta</taxon>
        <taxon>Embryophyta</taxon>
        <taxon>Tracheophyta</taxon>
        <taxon>Spermatophyta</taxon>
        <taxon>Magnoliopsida</taxon>
        <taxon>Liliopsida</taxon>
        <taxon>Poales</taxon>
        <taxon>Poaceae</taxon>
        <taxon>PACMAD clade</taxon>
        <taxon>Panicoideae</taxon>
        <taxon>Andropogonodae</taxon>
        <taxon>Andropogoneae</taxon>
        <taxon>Sorghinae</taxon>
        <taxon>Sorghum</taxon>
    </lineage>
</organism>
<dbReference type="Proteomes" id="UP000000768">
    <property type="component" value="Chromosome 2"/>
</dbReference>
<evidence type="ECO:0000313" key="1">
    <source>
        <dbReference type="EMBL" id="KXG35049.1"/>
    </source>
</evidence>
<evidence type="ECO:0000313" key="2">
    <source>
        <dbReference type="Proteomes" id="UP000000768"/>
    </source>
</evidence>
<sequence length="70" mass="7570">MIRPVTLLAHWVRRCRGAAPCVCPGSGHHRPYPPPSSFPLPRRCTDAAAATFATPPMLHPAADLLDSMKP</sequence>
<protein>
    <submittedName>
        <fullName evidence="1">Uncharacterized protein</fullName>
    </submittedName>
</protein>
<dbReference type="EMBL" id="CM000761">
    <property type="protein sequence ID" value="KXG35049.1"/>
    <property type="molecule type" value="Genomic_DNA"/>
</dbReference>